<evidence type="ECO:0000256" key="1">
    <source>
        <dbReference type="SAM" id="Phobius"/>
    </source>
</evidence>
<gene>
    <name evidence="4" type="ORF">COS47_00605</name>
</gene>
<dbReference type="PANTHER" id="PTHR37938">
    <property type="entry name" value="BLL0215 PROTEIN"/>
    <property type="match status" value="1"/>
</dbReference>
<name>A0A2M7BYP7_9BACT</name>
<evidence type="ECO:0000313" key="4">
    <source>
        <dbReference type="EMBL" id="PIV12797.1"/>
    </source>
</evidence>
<evidence type="ECO:0000313" key="5">
    <source>
        <dbReference type="Proteomes" id="UP000230324"/>
    </source>
</evidence>
<keyword evidence="1" id="KW-0472">Membrane</keyword>
<dbReference type="PANTHER" id="PTHR37938:SF1">
    <property type="entry name" value="BLL0215 PROTEIN"/>
    <property type="match status" value="1"/>
</dbReference>
<protein>
    <recommendedName>
        <fullName evidence="6">Zinc-ribbon domain-containing protein</fullName>
    </recommendedName>
</protein>
<organism evidence="4 5">
    <name type="scientific">Candidatus Nealsonbacteria bacterium CG03_land_8_20_14_0_80_36_12</name>
    <dbReference type="NCBI Taxonomy" id="1974701"/>
    <lineage>
        <taxon>Bacteria</taxon>
        <taxon>Candidatus Nealsoniibacteriota</taxon>
    </lineage>
</organism>
<keyword evidence="1" id="KW-1133">Transmembrane helix</keyword>
<feature type="domain" description="YdbS-like PH" evidence="2">
    <location>
        <begin position="57"/>
        <end position="129"/>
    </location>
</feature>
<sequence length="240" mass="27589">MVEDIPEGGLEQGESVKKFFRPSYAKYLVWYIIGFFGLFLYIIPGLVIFLIAELHRRSHRYFITNQRVIKEFKLLRRDIDQSTFDLITGVSINQSLIERMFGMGTVIVKTASGEVITFKDISSPNDVKNVIVSSKHKDKNKVQKVEVVGKEGGGKKYCPDCGDEISPSSKFCPSCGHKLTKEKKDKNIEKYILKGTIEEIKDDVKELDNPDYDKLIKLEKSNKNRKSLIDWLKEQKEDED</sequence>
<dbReference type="Pfam" id="PF03703">
    <property type="entry name" value="bPH_2"/>
    <property type="match status" value="1"/>
</dbReference>
<comment type="caution">
    <text evidence="4">The sequence shown here is derived from an EMBL/GenBank/DDBJ whole genome shotgun (WGS) entry which is preliminary data.</text>
</comment>
<evidence type="ECO:0008006" key="6">
    <source>
        <dbReference type="Google" id="ProtNLM"/>
    </source>
</evidence>
<evidence type="ECO:0000259" key="2">
    <source>
        <dbReference type="Pfam" id="PF03703"/>
    </source>
</evidence>
<dbReference type="EMBL" id="PEUV01000013">
    <property type="protein sequence ID" value="PIV12797.1"/>
    <property type="molecule type" value="Genomic_DNA"/>
</dbReference>
<feature type="transmembrane region" description="Helical" evidence="1">
    <location>
        <begin position="28"/>
        <end position="52"/>
    </location>
</feature>
<dbReference type="InterPro" id="IPR005182">
    <property type="entry name" value="YdbS-like_PH"/>
</dbReference>
<dbReference type="Pfam" id="PF13240">
    <property type="entry name" value="Zn_Ribbon_1"/>
    <property type="match status" value="1"/>
</dbReference>
<feature type="domain" description="Zinc-ribbon" evidence="3">
    <location>
        <begin position="157"/>
        <end position="179"/>
    </location>
</feature>
<accession>A0A2M7BYP7</accession>
<dbReference type="InterPro" id="IPR026870">
    <property type="entry name" value="Zinc_ribbon_dom"/>
</dbReference>
<dbReference type="Proteomes" id="UP000230324">
    <property type="component" value="Unassembled WGS sequence"/>
</dbReference>
<evidence type="ECO:0000259" key="3">
    <source>
        <dbReference type="Pfam" id="PF13240"/>
    </source>
</evidence>
<reference evidence="5" key="1">
    <citation type="submission" date="2017-09" db="EMBL/GenBank/DDBJ databases">
        <title>Depth-based differentiation of microbial function through sediment-hosted aquifers and enrichment of novel symbionts in the deep terrestrial subsurface.</title>
        <authorList>
            <person name="Probst A.J."/>
            <person name="Ladd B."/>
            <person name="Jarett J.K."/>
            <person name="Geller-Mcgrath D.E."/>
            <person name="Sieber C.M.K."/>
            <person name="Emerson J.B."/>
            <person name="Anantharaman K."/>
            <person name="Thomas B.C."/>
            <person name="Malmstrom R."/>
            <person name="Stieglmeier M."/>
            <person name="Klingl A."/>
            <person name="Woyke T."/>
            <person name="Ryan C.M."/>
            <person name="Banfield J.F."/>
        </authorList>
    </citation>
    <scope>NUCLEOTIDE SEQUENCE [LARGE SCALE GENOMIC DNA]</scope>
</reference>
<dbReference type="AlphaFoldDB" id="A0A2M7BYP7"/>
<proteinExistence type="predicted"/>
<keyword evidence="1" id="KW-0812">Transmembrane</keyword>